<organism evidence="2 3">
    <name type="scientific">Candidatus Azambacteria bacterium RIFCSPLOWO2_01_FULL_46_25</name>
    <dbReference type="NCBI Taxonomy" id="1797298"/>
    <lineage>
        <taxon>Bacteria</taxon>
        <taxon>Candidatus Azamiibacteriota</taxon>
    </lineage>
</organism>
<accession>A0A1F5BTG8</accession>
<evidence type="ECO:0000313" key="3">
    <source>
        <dbReference type="Proteomes" id="UP000176650"/>
    </source>
</evidence>
<dbReference type="STRING" id="1797298.A2988_00070"/>
<gene>
    <name evidence="2" type="ORF">A2988_00070</name>
</gene>
<dbReference type="AlphaFoldDB" id="A0A1F5BTG8"/>
<protein>
    <recommendedName>
        <fullName evidence="1">Nudix hydrolase domain-containing protein</fullName>
    </recommendedName>
</protein>
<reference evidence="2 3" key="1">
    <citation type="journal article" date="2016" name="Nat. Commun.">
        <title>Thousands of microbial genomes shed light on interconnected biogeochemical processes in an aquifer system.</title>
        <authorList>
            <person name="Anantharaman K."/>
            <person name="Brown C.T."/>
            <person name="Hug L.A."/>
            <person name="Sharon I."/>
            <person name="Castelle C.J."/>
            <person name="Probst A.J."/>
            <person name="Thomas B.C."/>
            <person name="Singh A."/>
            <person name="Wilkins M.J."/>
            <person name="Karaoz U."/>
            <person name="Brodie E.L."/>
            <person name="Williams K.H."/>
            <person name="Hubbard S.S."/>
            <person name="Banfield J.F."/>
        </authorList>
    </citation>
    <scope>NUCLEOTIDE SEQUENCE [LARGE SCALE GENOMIC DNA]</scope>
</reference>
<dbReference type="Gene3D" id="3.90.79.10">
    <property type="entry name" value="Nucleoside Triphosphate Pyrophosphohydrolase"/>
    <property type="match status" value="1"/>
</dbReference>
<sequence>MTSRNIIIASGLVIIEDGKVFLNKHGDDVFWKFLGGKVEHFDFADETMSLEAACAREAKEENRIDIEIICPLKPMMVKKAGTENTWVVLIHYLAKRTSEVNLQKT</sequence>
<dbReference type="PROSITE" id="PS51462">
    <property type="entry name" value="NUDIX"/>
    <property type="match status" value="1"/>
</dbReference>
<dbReference type="EMBL" id="MEYS01000002">
    <property type="protein sequence ID" value="OGD33879.1"/>
    <property type="molecule type" value="Genomic_DNA"/>
</dbReference>
<proteinExistence type="predicted"/>
<dbReference type="SUPFAM" id="SSF55811">
    <property type="entry name" value="Nudix"/>
    <property type="match status" value="1"/>
</dbReference>
<dbReference type="InterPro" id="IPR000086">
    <property type="entry name" value="NUDIX_hydrolase_dom"/>
</dbReference>
<name>A0A1F5BTG8_9BACT</name>
<evidence type="ECO:0000259" key="1">
    <source>
        <dbReference type="PROSITE" id="PS51462"/>
    </source>
</evidence>
<comment type="caution">
    <text evidence="2">The sequence shown here is derived from an EMBL/GenBank/DDBJ whole genome shotgun (WGS) entry which is preliminary data.</text>
</comment>
<feature type="domain" description="Nudix hydrolase" evidence="1">
    <location>
        <begin position="5"/>
        <end position="105"/>
    </location>
</feature>
<dbReference type="InterPro" id="IPR015797">
    <property type="entry name" value="NUDIX_hydrolase-like_dom_sf"/>
</dbReference>
<dbReference type="CDD" id="cd02883">
    <property type="entry name" value="NUDIX_Hydrolase"/>
    <property type="match status" value="1"/>
</dbReference>
<evidence type="ECO:0000313" key="2">
    <source>
        <dbReference type="EMBL" id="OGD33879.1"/>
    </source>
</evidence>
<dbReference type="Proteomes" id="UP000176650">
    <property type="component" value="Unassembled WGS sequence"/>
</dbReference>